<dbReference type="InterPro" id="IPR007344">
    <property type="entry name" value="GrpB/CoaE"/>
</dbReference>
<dbReference type="AlphaFoldDB" id="A0A2G7FEK7"/>
<dbReference type="Gene3D" id="3.30.460.10">
    <property type="entry name" value="Beta Polymerase, domain 2"/>
    <property type="match status" value="1"/>
</dbReference>
<dbReference type="Pfam" id="PF04229">
    <property type="entry name" value="GrpB"/>
    <property type="match status" value="1"/>
</dbReference>
<accession>A0A2G7FEK7</accession>
<proteinExistence type="predicted"/>
<organism evidence="1 2">
    <name type="scientific">Aspergillus arachidicola</name>
    <dbReference type="NCBI Taxonomy" id="656916"/>
    <lineage>
        <taxon>Eukaryota</taxon>
        <taxon>Fungi</taxon>
        <taxon>Dikarya</taxon>
        <taxon>Ascomycota</taxon>
        <taxon>Pezizomycotina</taxon>
        <taxon>Eurotiomycetes</taxon>
        <taxon>Eurotiomycetidae</taxon>
        <taxon>Eurotiales</taxon>
        <taxon>Aspergillaceae</taxon>
        <taxon>Aspergillus</taxon>
        <taxon>Aspergillus subgen. Circumdati</taxon>
    </lineage>
</organism>
<evidence type="ECO:0000313" key="1">
    <source>
        <dbReference type="EMBL" id="PIG79038.1"/>
    </source>
</evidence>
<dbReference type="PANTHER" id="PTHR34822:SF1">
    <property type="entry name" value="GRPB FAMILY PROTEIN"/>
    <property type="match status" value="1"/>
</dbReference>
<sequence>MAPSVEAIIEHYEPDPSLIERVSERREPNKIEIVNPDPSWPQRYQLLKSRIETALGSKVLAITHIGSTSVPGLPAKDVVDIDVTVTDPTDEASYVPLLEAAGFHFRTRQPHWHQHRFFSCYEPTANVHIFGTDCPEVVRHCLLREWLAKCPEDRELYAQTKRQAAKETIEAGERLAKYNLRKQSVIREILERAFREAGYIR</sequence>
<dbReference type="EMBL" id="NEXV01000713">
    <property type="protein sequence ID" value="PIG79038.1"/>
    <property type="molecule type" value="Genomic_DNA"/>
</dbReference>
<evidence type="ECO:0008006" key="3">
    <source>
        <dbReference type="Google" id="ProtNLM"/>
    </source>
</evidence>
<dbReference type="InterPro" id="IPR043519">
    <property type="entry name" value="NT_sf"/>
</dbReference>
<gene>
    <name evidence="1" type="ORF">AARAC_011843</name>
</gene>
<protein>
    <recommendedName>
        <fullName evidence="3">GrpB domain protein</fullName>
    </recommendedName>
</protein>
<dbReference type="SUPFAM" id="SSF81301">
    <property type="entry name" value="Nucleotidyltransferase"/>
    <property type="match status" value="1"/>
</dbReference>
<reference evidence="1 2" key="1">
    <citation type="submission" date="2017-05" db="EMBL/GenBank/DDBJ databases">
        <title>Genome sequence for an aflatoxigenic pathogen of Argentinian peanut, Aspergillus arachidicola.</title>
        <authorList>
            <person name="Moore G."/>
            <person name="Beltz S.B."/>
            <person name="Mack B.M."/>
        </authorList>
    </citation>
    <scope>NUCLEOTIDE SEQUENCE [LARGE SCALE GENOMIC DNA]</scope>
    <source>
        <strain evidence="1 2">CBS 117610</strain>
    </source>
</reference>
<dbReference type="Proteomes" id="UP000231358">
    <property type="component" value="Unassembled WGS sequence"/>
</dbReference>
<name>A0A2G7FEK7_9EURO</name>
<dbReference type="PANTHER" id="PTHR34822">
    <property type="entry name" value="GRPB DOMAIN PROTEIN (AFU_ORTHOLOGUE AFUA_1G01530)"/>
    <property type="match status" value="1"/>
</dbReference>
<keyword evidence="2" id="KW-1185">Reference proteome</keyword>
<evidence type="ECO:0000313" key="2">
    <source>
        <dbReference type="Proteomes" id="UP000231358"/>
    </source>
</evidence>
<comment type="caution">
    <text evidence="1">The sequence shown here is derived from an EMBL/GenBank/DDBJ whole genome shotgun (WGS) entry which is preliminary data.</text>
</comment>